<accession>A0A2U3N4K7</accession>
<feature type="compositionally biased region" description="Basic residues" evidence="1">
    <location>
        <begin position="77"/>
        <end position="88"/>
    </location>
</feature>
<organism evidence="3 4">
    <name type="scientific">Acinetobacter stercoris</name>
    <dbReference type="NCBI Taxonomy" id="2126983"/>
    <lineage>
        <taxon>Bacteria</taxon>
        <taxon>Pseudomonadati</taxon>
        <taxon>Pseudomonadota</taxon>
        <taxon>Gammaproteobacteria</taxon>
        <taxon>Moraxellales</taxon>
        <taxon>Moraxellaceae</taxon>
        <taxon>Acinetobacter</taxon>
    </lineage>
</organism>
<dbReference type="InParanoid" id="A0A2U3N4K7"/>
<feature type="signal peptide" evidence="2">
    <location>
        <begin position="1"/>
        <end position="19"/>
    </location>
</feature>
<evidence type="ECO:0000313" key="3">
    <source>
        <dbReference type="EMBL" id="SPL72621.1"/>
    </source>
</evidence>
<dbReference type="AlphaFoldDB" id="A0A2U3N4K7"/>
<evidence type="ECO:0000256" key="2">
    <source>
        <dbReference type="SAM" id="SignalP"/>
    </source>
</evidence>
<gene>
    <name evidence="3" type="ORF">KPC_3799</name>
</gene>
<feature type="region of interest" description="Disordered" evidence="1">
    <location>
        <begin position="63"/>
        <end position="88"/>
    </location>
</feature>
<feature type="chain" id="PRO_5015459067" evidence="2">
    <location>
        <begin position="20"/>
        <end position="88"/>
    </location>
</feature>
<reference evidence="4" key="1">
    <citation type="submission" date="2018-03" db="EMBL/GenBank/DDBJ databases">
        <authorList>
            <person name="Blom J."/>
        </authorList>
    </citation>
    <scope>NUCLEOTIDE SEQUENCE [LARGE SCALE GENOMIC DNA]</scope>
    <source>
        <strain evidence="4">KPC-SM-21</strain>
    </source>
</reference>
<dbReference type="EMBL" id="OOGT01000388">
    <property type="protein sequence ID" value="SPL72621.1"/>
    <property type="molecule type" value="Genomic_DNA"/>
</dbReference>
<dbReference type="RefSeq" id="WP_121975997.1">
    <property type="nucleotide sequence ID" value="NZ_OOGT01000388.1"/>
</dbReference>
<dbReference type="Proteomes" id="UP000245974">
    <property type="component" value="Unassembled WGS sequence"/>
</dbReference>
<evidence type="ECO:0000313" key="4">
    <source>
        <dbReference type="Proteomes" id="UP000245974"/>
    </source>
</evidence>
<sequence>MNKIIVIMTSILLSSLALANNINADIKTALDKQKEIIREAGLNPPNTTVIDLNKDLVIDAPITSSVQTTEDEPSSRKQSHNKQTKSNP</sequence>
<proteinExistence type="predicted"/>
<keyword evidence="2" id="KW-0732">Signal</keyword>
<evidence type="ECO:0000256" key="1">
    <source>
        <dbReference type="SAM" id="MobiDB-lite"/>
    </source>
</evidence>
<keyword evidence="4" id="KW-1185">Reference proteome</keyword>
<name>A0A2U3N4K7_9GAMM</name>
<protein>
    <submittedName>
        <fullName evidence="3">Uncharacterized protein</fullName>
    </submittedName>
</protein>